<sequence length="267" mass="30640">MSKPKIRSRELQSEILSSVLEEGAALSIYLEPDTNGPLSNAKEPYCESYQLDFVIAENNVAFAFTSGDHFNTLAHVCNLYRSYYAYTNVQDAWIHYFPAMVNGETVAQTTLMSLASYRHLEWIAQPKYHRIFDSDQSANSSKMLLEAIRSGCAFCVSLLDEGGIWRRAPVDLFFYHEESKRFQLQTAIHWYPGIFDHPIAIETEFAQKGYPNRTAPNANRIRHEQSYPASSTYLSIWTDGAYDNVVTIEKGHQLKWKRLLIFAESNR</sequence>
<organism evidence="1 2">
    <name type="scientific">Hwanghaeella grinnelliae</name>
    <dbReference type="NCBI Taxonomy" id="2500179"/>
    <lineage>
        <taxon>Bacteria</taxon>
        <taxon>Pseudomonadati</taxon>
        <taxon>Pseudomonadota</taxon>
        <taxon>Alphaproteobacteria</taxon>
        <taxon>Rhodospirillales</taxon>
        <taxon>Rhodospirillaceae</taxon>
        <taxon>Hwanghaeella</taxon>
    </lineage>
</organism>
<evidence type="ECO:0000313" key="2">
    <source>
        <dbReference type="Proteomes" id="UP000287447"/>
    </source>
</evidence>
<comment type="caution">
    <text evidence="1">The sequence shown here is derived from an EMBL/GenBank/DDBJ whole genome shotgun (WGS) entry which is preliminary data.</text>
</comment>
<evidence type="ECO:0000313" key="1">
    <source>
        <dbReference type="EMBL" id="RVU38139.1"/>
    </source>
</evidence>
<protein>
    <submittedName>
        <fullName evidence="1">Uncharacterized protein</fullName>
    </submittedName>
</protein>
<dbReference type="AlphaFoldDB" id="A0A437QUH5"/>
<proteinExistence type="predicted"/>
<gene>
    <name evidence="1" type="ORF">EOI86_02220</name>
</gene>
<dbReference type="EMBL" id="SADE01000001">
    <property type="protein sequence ID" value="RVU38139.1"/>
    <property type="molecule type" value="Genomic_DNA"/>
</dbReference>
<reference evidence="2" key="1">
    <citation type="submission" date="2019-01" db="EMBL/GenBank/DDBJ databases">
        <title>Gri0909 isolated from a small marine red alga.</title>
        <authorList>
            <person name="Kim J."/>
            <person name="Jeong S.E."/>
            <person name="Jeon C.O."/>
        </authorList>
    </citation>
    <scope>NUCLEOTIDE SEQUENCE [LARGE SCALE GENOMIC DNA]</scope>
    <source>
        <strain evidence="2">Gri0909</strain>
    </source>
</reference>
<accession>A0A437QUH5</accession>
<dbReference type="RefSeq" id="WP_127763511.1">
    <property type="nucleotide sequence ID" value="NZ_SADE01000001.1"/>
</dbReference>
<keyword evidence="2" id="KW-1185">Reference proteome</keyword>
<name>A0A437QUH5_9PROT</name>
<dbReference type="Proteomes" id="UP000287447">
    <property type="component" value="Unassembled WGS sequence"/>
</dbReference>